<organism evidence="2 3">
    <name type="scientific">Terricaulis silvestris</name>
    <dbReference type="NCBI Taxonomy" id="2686094"/>
    <lineage>
        <taxon>Bacteria</taxon>
        <taxon>Pseudomonadati</taxon>
        <taxon>Pseudomonadota</taxon>
        <taxon>Alphaproteobacteria</taxon>
        <taxon>Caulobacterales</taxon>
        <taxon>Caulobacteraceae</taxon>
        <taxon>Terricaulis</taxon>
    </lineage>
</organism>
<evidence type="ECO:0000256" key="1">
    <source>
        <dbReference type="SAM" id="Phobius"/>
    </source>
</evidence>
<dbReference type="Pfam" id="PF24838">
    <property type="entry name" value="8xMP"/>
    <property type="match status" value="1"/>
</dbReference>
<dbReference type="AlphaFoldDB" id="A0A6I6MPE0"/>
<dbReference type="KEGG" id="tsv:DSM104635_00242"/>
<feature type="transmembrane region" description="Helical" evidence="1">
    <location>
        <begin position="28"/>
        <end position="49"/>
    </location>
</feature>
<evidence type="ECO:0000313" key="3">
    <source>
        <dbReference type="Proteomes" id="UP000431269"/>
    </source>
</evidence>
<dbReference type="EMBL" id="CP047045">
    <property type="protein sequence ID" value="QGZ93432.1"/>
    <property type="molecule type" value="Genomic_DNA"/>
</dbReference>
<dbReference type="RefSeq" id="WP_158764436.1">
    <property type="nucleotide sequence ID" value="NZ_CP047045.1"/>
</dbReference>
<keyword evidence="3" id="KW-1185">Reference proteome</keyword>
<proteinExistence type="predicted"/>
<keyword evidence="1" id="KW-0472">Membrane</keyword>
<gene>
    <name evidence="2" type="ORF">DSM104635_00242</name>
</gene>
<name>A0A6I6MPE0_9CAUL</name>
<sequence length="167" mass="18805">MPDANTTIEIYKLLVEDVREARRARRELSNVFMTLNIAGMSALGFLASSEGLPNPLLFSLCAFALALTCVIWRTSNSYYTVLLGAKYKNIYKMEDALGVHPIRDEWESITGKRRAMRWFSLEQAMPVLFIIGYAVFFAVQIGGENIDALWATTQDGFADILRRIGVN</sequence>
<feature type="transmembrane region" description="Helical" evidence="1">
    <location>
        <begin position="124"/>
        <end position="143"/>
    </location>
</feature>
<keyword evidence="1" id="KW-1133">Transmembrane helix</keyword>
<protein>
    <submittedName>
        <fullName evidence="2">Uncharacterized protein</fullName>
    </submittedName>
</protein>
<dbReference type="Proteomes" id="UP000431269">
    <property type="component" value="Chromosome"/>
</dbReference>
<dbReference type="InterPro" id="IPR056918">
    <property type="entry name" value="8xMP"/>
</dbReference>
<accession>A0A6I6MPE0</accession>
<evidence type="ECO:0000313" key="2">
    <source>
        <dbReference type="EMBL" id="QGZ93432.1"/>
    </source>
</evidence>
<reference evidence="3" key="1">
    <citation type="submission" date="2019-12" db="EMBL/GenBank/DDBJ databases">
        <title>Complete genome of Terracaulis silvestris 0127_4.</title>
        <authorList>
            <person name="Vieira S."/>
            <person name="Riedel T."/>
            <person name="Sproer C."/>
            <person name="Pascual J."/>
            <person name="Boedeker C."/>
            <person name="Overmann J."/>
        </authorList>
    </citation>
    <scope>NUCLEOTIDE SEQUENCE [LARGE SCALE GENOMIC DNA]</scope>
    <source>
        <strain evidence="3">0127_4</strain>
    </source>
</reference>
<keyword evidence="1" id="KW-0812">Transmembrane</keyword>